<feature type="signal peptide" evidence="2">
    <location>
        <begin position="1"/>
        <end position="28"/>
    </location>
</feature>
<dbReference type="InterPro" id="IPR006179">
    <property type="entry name" value="5_nucleotidase/apyrase"/>
</dbReference>
<dbReference type="PRINTS" id="PR01607">
    <property type="entry name" value="APYRASEFAMLY"/>
</dbReference>
<dbReference type="Gene3D" id="3.90.780.10">
    <property type="entry name" value="5'-Nucleotidase, C-terminal domain"/>
    <property type="match status" value="1"/>
</dbReference>
<comment type="caution">
    <text evidence="5">The sequence shown here is derived from an EMBL/GenBank/DDBJ whole genome shotgun (WGS) entry which is preliminary data.</text>
</comment>
<dbReference type="PANTHER" id="PTHR11575:SF24">
    <property type="entry name" value="5'-NUCLEOTIDASE"/>
    <property type="match status" value="1"/>
</dbReference>
<feature type="domain" description="Calcineurin-like phosphoesterase" evidence="3">
    <location>
        <begin position="54"/>
        <end position="274"/>
    </location>
</feature>
<reference evidence="6" key="1">
    <citation type="journal article" date="2019" name="Int. J. Syst. Evol. Microbiol.">
        <title>The Global Catalogue of Microorganisms (GCM) 10K type strain sequencing project: providing services to taxonomists for standard genome sequencing and annotation.</title>
        <authorList>
            <consortium name="The Broad Institute Genomics Platform"/>
            <consortium name="The Broad Institute Genome Sequencing Center for Infectious Disease"/>
            <person name="Wu L."/>
            <person name="Ma J."/>
        </authorList>
    </citation>
    <scope>NUCLEOTIDE SEQUENCE [LARGE SCALE GENOMIC DNA]</scope>
    <source>
        <strain evidence="6">CGMCC 1.15277</strain>
    </source>
</reference>
<dbReference type="InterPro" id="IPR008334">
    <property type="entry name" value="5'-Nucleotdase_C"/>
</dbReference>
<dbReference type="SUPFAM" id="SSF56300">
    <property type="entry name" value="Metallo-dependent phosphatases"/>
    <property type="match status" value="1"/>
</dbReference>
<dbReference type="Gene3D" id="3.60.21.10">
    <property type="match status" value="1"/>
</dbReference>
<evidence type="ECO:0000259" key="4">
    <source>
        <dbReference type="Pfam" id="PF02872"/>
    </source>
</evidence>
<dbReference type="GO" id="GO:0016787">
    <property type="term" value="F:hydrolase activity"/>
    <property type="evidence" value="ECO:0007669"/>
    <property type="project" value="UniProtKB-KW"/>
</dbReference>
<protein>
    <submittedName>
        <fullName evidence="5">Bifunctional UDP-sugar hydrolase/5'-nucleotidase</fullName>
    </submittedName>
</protein>
<organism evidence="5 6">
    <name type="scientific">Luteococcus sanguinis</name>
    <dbReference type="NCBI Taxonomy" id="174038"/>
    <lineage>
        <taxon>Bacteria</taxon>
        <taxon>Bacillati</taxon>
        <taxon>Actinomycetota</taxon>
        <taxon>Actinomycetes</taxon>
        <taxon>Propionibacteriales</taxon>
        <taxon>Propionibacteriaceae</taxon>
        <taxon>Luteococcus</taxon>
    </lineage>
</organism>
<evidence type="ECO:0000256" key="1">
    <source>
        <dbReference type="ARBA" id="ARBA00022729"/>
    </source>
</evidence>
<dbReference type="InterPro" id="IPR004843">
    <property type="entry name" value="Calcineurin-like_PHP"/>
</dbReference>
<feature type="domain" description="5'-Nucleotidase C-terminal" evidence="4">
    <location>
        <begin position="398"/>
        <end position="555"/>
    </location>
</feature>
<dbReference type="Pfam" id="PF02872">
    <property type="entry name" value="5_nucleotid_C"/>
    <property type="match status" value="1"/>
</dbReference>
<proteinExistence type="inferred from homology"/>
<evidence type="ECO:0000256" key="2">
    <source>
        <dbReference type="RuleBase" id="RU362119"/>
    </source>
</evidence>
<dbReference type="Pfam" id="PF00149">
    <property type="entry name" value="Metallophos"/>
    <property type="match status" value="1"/>
</dbReference>
<gene>
    <name evidence="5" type="ORF">ACFP57_07085</name>
</gene>
<comment type="similarity">
    <text evidence="2">Belongs to the 5'-nucleotidase family.</text>
</comment>
<accession>A0ABW1WZU1</accession>
<sequence length="686" mass="70514">MTKPGLARAAASLAAAAVLATAVGTADAATKTNPGSKAPVACTDHTAQLSLLSFNDFHGRIATASPDTVAFFGTIEKERAAAGEGNSLVLSQGDNIGASLFASAVQDDNSTIDMLNAMDIDSSTIGNHEFDKGFADLTGRVETRSDFGYLSANLYKTGTTEPYFQPYEIFDRSGVKVAVIGAVTGDLKSLVAPDVFNNVDLVDPVEAVNRYAALLSDGNPSNGEADVIIASYHEGAAVSEPKTLADATAYEAFDSIVNETSPEVDAILTAHTHQSYAYTAPVPGTDRTRPVVESGSYAALVGKTVLTIDTTPVTTTSKGKGNGKSKGKGKTMGEGLAGTVCSFTTANLQPVASTQVAGLVAQYPRLAEVQKLNTDAIAQAKIVGERVIASSTAPITRGVNANGTLDNRAVESTASDLVAQMFYDTLSNGDADFIGVQNPGGTRADLPAGDITYAAAAAVLPFANTLMTTQITGAQVKTMLEQQWQTNADGTIPSRAYLQLGLSENVTYTYDETRSIGDRITSISVNGAPIDAAKRYTVGSGNFLITGGDNFRVLAQGQNTRDTGASDLAAWVDWLTAQGTVSPDFARQAVSVQGPTTLTRGTSATYRVGVPAGLQADTLDMKSTGAVANTSLVATIGGVEVGTASVTNGQATITVTVPATAAAGSATLVLTAQPSGTTVTLPVTIA</sequence>
<keyword evidence="1 2" id="KW-0732">Signal</keyword>
<dbReference type="EMBL" id="JBHSUA010000015">
    <property type="protein sequence ID" value="MFC6396750.1"/>
    <property type="molecule type" value="Genomic_DNA"/>
</dbReference>
<dbReference type="PANTHER" id="PTHR11575">
    <property type="entry name" value="5'-NUCLEOTIDASE-RELATED"/>
    <property type="match status" value="1"/>
</dbReference>
<feature type="chain" id="PRO_5044963219" evidence="2">
    <location>
        <begin position="29"/>
        <end position="686"/>
    </location>
</feature>
<dbReference type="Proteomes" id="UP001596266">
    <property type="component" value="Unassembled WGS sequence"/>
</dbReference>
<dbReference type="InterPro" id="IPR036907">
    <property type="entry name" value="5'-Nucleotdase_C_sf"/>
</dbReference>
<dbReference type="InterPro" id="IPR029052">
    <property type="entry name" value="Metallo-depent_PP-like"/>
</dbReference>
<dbReference type="SUPFAM" id="SSF55816">
    <property type="entry name" value="5'-nucleotidase (syn. UDP-sugar hydrolase), C-terminal domain"/>
    <property type="match status" value="1"/>
</dbReference>
<evidence type="ECO:0000313" key="5">
    <source>
        <dbReference type="EMBL" id="MFC6396750.1"/>
    </source>
</evidence>
<name>A0ABW1WZU1_9ACTN</name>
<evidence type="ECO:0000313" key="6">
    <source>
        <dbReference type="Proteomes" id="UP001596266"/>
    </source>
</evidence>
<keyword evidence="2" id="KW-0547">Nucleotide-binding</keyword>
<dbReference type="RefSeq" id="WP_343884250.1">
    <property type="nucleotide sequence ID" value="NZ_BAAAKI010000001.1"/>
</dbReference>
<keyword evidence="6" id="KW-1185">Reference proteome</keyword>
<evidence type="ECO:0000259" key="3">
    <source>
        <dbReference type="Pfam" id="PF00149"/>
    </source>
</evidence>
<keyword evidence="2 5" id="KW-0378">Hydrolase</keyword>